<proteinExistence type="predicted"/>
<organism evidence="3 4">
    <name type="scientific">Mycena maculata</name>
    <dbReference type="NCBI Taxonomy" id="230809"/>
    <lineage>
        <taxon>Eukaryota</taxon>
        <taxon>Fungi</taxon>
        <taxon>Dikarya</taxon>
        <taxon>Basidiomycota</taxon>
        <taxon>Agaricomycotina</taxon>
        <taxon>Agaricomycetes</taxon>
        <taxon>Agaricomycetidae</taxon>
        <taxon>Agaricales</taxon>
        <taxon>Marasmiineae</taxon>
        <taxon>Mycenaceae</taxon>
        <taxon>Mycena</taxon>
    </lineage>
</organism>
<feature type="compositionally biased region" description="Acidic residues" evidence="1">
    <location>
        <begin position="39"/>
        <end position="53"/>
    </location>
</feature>
<keyword evidence="4" id="KW-1185">Reference proteome</keyword>
<feature type="domain" description="DUF6589" evidence="2">
    <location>
        <begin position="473"/>
        <end position="841"/>
    </location>
</feature>
<dbReference type="AlphaFoldDB" id="A0AAD7HCE2"/>
<evidence type="ECO:0000313" key="4">
    <source>
        <dbReference type="Proteomes" id="UP001215280"/>
    </source>
</evidence>
<sequence length="1016" mass="113324">MSESEGEGMPDWDTMPALDAIVDSDDEDYLPALQKVPDEELTDDEESDSEDESTEVKHDSSPLLVTTISRTHDIPTHTHGNSEQHSAIFEPNVHSAHRGETLKDATAAEKEAAAIVKAWELEEMKVYFDEVLGGLEERGYSLADFMEYVFNPTTRFQSGYDWRWRGFFAHKPVVQHLLSYWSSARAQTTHIFIWNWAYQLVRKVVAQEARHITSSGMLSKVNKTVNEDFFLNFSLRGISTSLRALSPTAFGIFDAYSSTKRQEKTGSKGFLKRHEVLAGLVALALLNGRSQNNSYTQAVSGTYLMATGAQRQHFSVLHGIGFSMGYSSIISQETKTKVTANESAAADPLNEIDGVELGRHAKRNKKNRESKKVKKKRARAPGTLWQLSEACRATACALAFTGLFLVMYDNINMMVRITEQILGRKNTQENGTCATEVALHDTKLEDLLTVDLDRGITNAPPLTVENLEFMDTEAKFFHDNMIHTILCIIPISADKITVHQSMIHPLPAMEIDENSTKGNIEVIEAINKELGLDVNDPSYIKYVKILAGDQLTIARQRSILQVRLGHESGAQSWKHIVLMPGLFHAKIADCHGVLHTHFGKPNAGFRSPGSLGFHNTVLDRLPPSVPDVSRFNHGPTLCAHPSLSAVGLEEGIFGGLRRGLQLGRPKLRELRELRVPDERRRDAELAAKAKGQKKSKEHPPHIKKGDMVLENAILFVRDTLLTREFADAIKAGDSGRVVLILKLFAFTYQGNRRSRYAHEMLHVLHNIVNVWSDGLRHTILHNASVDLVQEHLNLWIKKIYKADGDAHSWDWLAFVSPCVDILHRLATSINRDLGSRQGNKHTIPDLDKDIHSLMASLTEHKVYVKKDGHVLDDDEMPAPDVLSVGAAALTHGTTSNPLQDFNAQFDQLRQHRELIPVSDLTEYLTEPPQPLRSSPILIPEGRPAGTATLFDAFTSENAPEMITAAGDNLTADLNPLPVLVPVNLPDDEDEEDEQTPDEDLFADSPTLTWLVQRMSI</sequence>
<dbReference type="EMBL" id="JARJLG010000326">
    <property type="protein sequence ID" value="KAJ7716911.1"/>
    <property type="molecule type" value="Genomic_DNA"/>
</dbReference>
<evidence type="ECO:0000256" key="1">
    <source>
        <dbReference type="SAM" id="MobiDB-lite"/>
    </source>
</evidence>
<evidence type="ECO:0000313" key="3">
    <source>
        <dbReference type="EMBL" id="KAJ7716911.1"/>
    </source>
</evidence>
<evidence type="ECO:0000259" key="2">
    <source>
        <dbReference type="Pfam" id="PF20231"/>
    </source>
</evidence>
<dbReference type="InterPro" id="IPR046496">
    <property type="entry name" value="DUF6589"/>
</dbReference>
<dbReference type="Pfam" id="PF20231">
    <property type="entry name" value="DUF6589"/>
    <property type="match status" value="1"/>
</dbReference>
<name>A0AAD7HCE2_9AGAR</name>
<reference evidence="3" key="1">
    <citation type="submission" date="2023-03" db="EMBL/GenBank/DDBJ databases">
        <title>Massive genome expansion in bonnet fungi (Mycena s.s.) driven by repeated elements and novel gene families across ecological guilds.</title>
        <authorList>
            <consortium name="Lawrence Berkeley National Laboratory"/>
            <person name="Harder C.B."/>
            <person name="Miyauchi S."/>
            <person name="Viragh M."/>
            <person name="Kuo A."/>
            <person name="Thoen E."/>
            <person name="Andreopoulos B."/>
            <person name="Lu D."/>
            <person name="Skrede I."/>
            <person name="Drula E."/>
            <person name="Henrissat B."/>
            <person name="Morin E."/>
            <person name="Kohler A."/>
            <person name="Barry K."/>
            <person name="LaButti K."/>
            <person name="Morin E."/>
            <person name="Salamov A."/>
            <person name="Lipzen A."/>
            <person name="Mereny Z."/>
            <person name="Hegedus B."/>
            <person name="Baldrian P."/>
            <person name="Stursova M."/>
            <person name="Weitz H."/>
            <person name="Taylor A."/>
            <person name="Grigoriev I.V."/>
            <person name="Nagy L.G."/>
            <person name="Martin F."/>
            <person name="Kauserud H."/>
        </authorList>
    </citation>
    <scope>NUCLEOTIDE SEQUENCE</scope>
    <source>
        <strain evidence="3">CBHHK188m</strain>
    </source>
</reference>
<feature type="compositionally biased region" description="Basic residues" evidence="1">
    <location>
        <begin position="360"/>
        <end position="378"/>
    </location>
</feature>
<feature type="region of interest" description="Disordered" evidence="1">
    <location>
        <begin position="983"/>
        <end position="1003"/>
    </location>
</feature>
<feature type="region of interest" description="Disordered" evidence="1">
    <location>
        <begin position="359"/>
        <end position="378"/>
    </location>
</feature>
<comment type="caution">
    <text evidence="3">The sequence shown here is derived from an EMBL/GenBank/DDBJ whole genome shotgun (WGS) entry which is preliminary data.</text>
</comment>
<gene>
    <name evidence="3" type="ORF">DFH07DRAFT_973770</name>
</gene>
<feature type="compositionally biased region" description="Acidic residues" evidence="1">
    <location>
        <begin position="1"/>
        <end position="10"/>
    </location>
</feature>
<feature type="region of interest" description="Disordered" evidence="1">
    <location>
        <begin position="1"/>
        <end position="66"/>
    </location>
</feature>
<dbReference type="Proteomes" id="UP001215280">
    <property type="component" value="Unassembled WGS sequence"/>
</dbReference>
<accession>A0AAD7HCE2</accession>
<feature type="compositionally biased region" description="Acidic residues" evidence="1">
    <location>
        <begin position="985"/>
        <end position="1001"/>
    </location>
</feature>
<protein>
    <recommendedName>
        <fullName evidence="2">DUF6589 domain-containing protein</fullName>
    </recommendedName>
</protein>